<feature type="domain" description="DUF7144" evidence="3">
    <location>
        <begin position="35"/>
        <end position="149"/>
    </location>
</feature>
<feature type="transmembrane region" description="Helical" evidence="2">
    <location>
        <begin position="35"/>
        <end position="58"/>
    </location>
</feature>
<dbReference type="InterPro" id="IPR055568">
    <property type="entry name" value="DUF7144"/>
</dbReference>
<evidence type="ECO:0000313" key="5">
    <source>
        <dbReference type="Proteomes" id="UP001370100"/>
    </source>
</evidence>
<sequence length="154" mass="16413">MTEQQIPSQVPGPSTNPPRRNGMVAPRGVDTMGGWVRFGGVMMTIIGGFAVIEGLFALFSPTYVTLTGAGVLAFDLTAWGWVHLLLGVLVLATGLSLVGSAPSWARGTAIVLLALNTVVQLAFMPAYPFWSIIMIVLDVIVIYALMVTWGDADY</sequence>
<dbReference type="Pfam" id="PF23636">
    <property type="entry name" value="DUF7144"/>
    <property type="match status" value="1"/>
</dbReference>
<proteinExistence type="predicted"/>
<evidence type="ECO:0000256" key="1">
    <source>
        <dbReference type="SAM" id="MobiDB-lite"/>
    </source>
</evidence>
<comment type="caution">
    <text evidence="4">The sequence shown here is derived from an EMBL/GenBank/DDBJ whole genome shotgun (WGS) entry which is preliminary data.</text>
</comment>
<feature type="transmembrane region" description="Helical" evidence="2">
    <location>
        <begin position="104"/>
        <end position="123"/>
    </location>
</feature>
<feature type="compositionally biased region" description="Polar residues" evidence="1">
    <location>
        <begin position="1"/>
        <end position="13"/>
    </location>
</feature>
<keyword evidence="5" id="KW-1185">Reference proteome</keyword>
<keyword evidence="2" id="KW-0812">Transmembrane</keyword>
<dbReference type="Proteomes" id="UP001370100">
    <property type="component" value="Unassembled WGS sequence"/>
</dbReference>
<feature type="transmembrane region" description="Helical" evidence="2">
    <location>
        <begin position="129"/>
        <end position="149"/>
    </location>
</feature>
<evidence type="ECO:0000256" key="2">
    <source>
        <dbReference type="SAM" id="Phobius"/>
    </source>
</evidence>
<gene>
    <name evidence="4" type="ORF">WCD41_22160</name>
</gene>
<name>A0ABU8NCR3_9PSEU</name>
<evidence type="ECO:0000259" key="3">
    <source>
        <dbReference type="Pfam" id="PF23636"/>
    </source>
</evidence>
<keyword evidence="2" id="KW-1133">Transmembrane helix</keyword>
<evidence type="ECO:0000313" key="4">
    <source>
        <dbReference type="EMBL" id="MEJ2889179.1"/>
    </source>
</evidence>
<organism evidence="4 5">
    <name type="scientific">Actinomycetospora aeridis</name>
    <dbReference type="NCBI Taxonomy" id="3129231"/>
    <lineage>
        <taxon>Bacteria</taxon>
        <taxon>Bacillati</taxon>
        <taxon>Actinomycetota</taxon>
        <taxon>Actinomycetes</taxon>
        <taxon>Pseudonocardiales</taxon>
        <taxon>Pseudonocardiaceae</taxon>
        <taxon>Actinomycetospora</taxon>
    </lineage>
</organism>
<dbReference type="RefSeq" id="WP_337716479.1">
    <property type="nucleotide sequence ID" value="NZ_JBBEGL010000006.1"/>
</dbReference>
<feature type="transmembrane region" description="Helical" evidence="2">
    <location>
        <begin position="78"/>
        <end position="97"/>
    </location>
</feature>
<feature type="region of interest" description="Disordered" evidence="1">
    <location>
        <begin position="1"/>
        <end position="24"/>
    </location>
</feature>
<reference evidence="4 5" key="1">
    <citation type="submission" date="2024-03" db="EMBL/GenBank/DDBJ databases">
        <title>Actinomycetospora sp. OC33-EN06, a novel actinomycete isolated from wild orchid (Aerides multiflora).</title>
        <authorList>
            <person name="Suriyachadkun C."/>
        </authorList>
    </citation>
    <scope>NUCLEOTIDE SEQUENCE [LARGE SCALE GENOMIC DNA]</scope>
    <source>
        <strain evidence="4 5">OC33-EN06</strain>
    </source>
</reference>
<dbReference type="EMBL" id="JBBEGL010000006">
    <property type="protein sequence ID" value="MEJ2889179.1"/>
    <property type="molecule type" value="Genomic_DNA"/>
</dbReference>
<protein>
    <recommendedName>
        <fullName evidence="3">DUF7144 domain-containing protein</fullName>
    </recommendedName>
</protein>
<accession>A0ABU8NCR3</accession>
<keyword evidence="2" id="KW-0472">Membrane</keyword>